<evidence type="ECO:0000256" key="2">
    <source>
        <dbReference type="ARBA" id="ARBA00023125"/>
    </source>
</evidence>
<dbReference type="Pfam" id="PF00356">
    <property type="entry name" value="LacI"/>
    <property type="match status" value="1"/>
</dbReference>
<evidence type="ECO:0000313" key="5">
    <source>
        <dbReference type="EMBL" id="MCG7509173.1"/>
    </source>
</evidence>
<evidence type="ECO:0000256" key="1">
    <source>
        <dbReference type="ARBA" id="ARBA00023015"/>
    </source>
</evidence>
<gene>
    <name evidence="5" type="ORF">L4923_29480</name>
</gene>
<keyword evidence="1" id="KW-0805">Transcription regulation</keyword>
<dbReference type="SMART" id="SM00354">
    <property type="entry name" value="HTH_LACI"/>
    <property type="match status" value="1"/>
</dbReference>
<dbReference type="SUPFAM" id="SSF53822">
    <property type="entry name" value="Periplasmic binding protein-like I"/>
    <property type="match status" value="1"/>
</dbReference>
<organism evidence="5 6">
    <name type="scientific">Mesorhizobium retamae</name>
    <dbReference type="NCBI Taxonomy" id="2912854"/>
    <lineage>
        <taxon>Bacteria</taxon>
        <taxon>Pseudomonadati</taxon>
        <taxon>Pseudomonadota</taxon>
        <taxon>Alphaproteobacteria</taxon>
        <taxon>Hyphomicrobiales</taxon>
        <taxon>Phyllobacteriaceae</taxon>
        <taxon>Mesorhizobium</taxon>
    </lineage>
</organism>
<dbReference type="InterPro" id="IPR028082">
    <property type="entry name" value="Peripla_BP_I"/>
</dbReference>
<sequence length="346" mass="38004">MKGIRQLAEHLDISIGTVSRALNGKPDVNEETRKRVLEAAMSLGYVANQSGRALRKGSTGVIGFMIQTGQAITGHGDTFFMSVFDGVQSVLARHKLDLVALLCSSEEDPLDYLKRVVARGFADGIILSATQRHDPRLEMLAKRKVPFITLGRSLTDVGQPWIDLDFEGMAETSIERLVARGHRRIAVTRPHDDINLGYVFVDRCREVLARHGLELAEEHIFRSLPNEAGGYRIARDLLACEQRPTAILLINEALATGLYRGLNEAGLQPGRDIAVIGRRSPHSHFLSPRLSVYDLSLRDLGIALGETLLATMPAYAGSYAERPARMLWPMTFAPGESDGEAPADRG</sequence>
<protein>
    <submittedName>
        <fullName evidence="5">LacI family DNA-binding transcriptional regulator</fullName>
    </submittedName>
</protein>
<name>A0ABS9QQR2_9HYPH</name>
<dbReference type="PROSITE" id="PS50932">
    <property type="entry name" value="HTH_LACI_2"/>
    <property type="match status" value="1"/>
</dbReference>
<keyword evidence="6" id="KW-1185">Reference proteome</keyword>
<keyword evidence="2 5" id="KW-0238">DNA-binding</keyword>
<accession>A0ABS9QQR2</accession>
<dbReference type="InterPro" id="IPR010982">
    <property type="entry name" value="Lambda_DNA-bd_dom_sf"/>
</dbReference>
<comment type="caution">
    <text evidence="5">The sequence shown here is derived from an EMBL/GenBank/DDBJ whole genome shotgun (WGS) entry which is preliminary data.</text>
</comment>
<evidence type="ECO:0000256" key="3">
    <source>
        <dbReference type="ARBA" id="ARBA00023163"/>
    </source>
</evidence>
<dbReference type="PANTHER" id="PTHR30146">
    <property type="entry name" value="LACI-RELATED TRANSCRIPTIONAL REPRESSOR"/>
    <property type="match status" value="1"/>
</dbReference>
<reference evidence="5 6" key="1">
    <citation type="submission" date="2022-02" db="EMBL/GenBank/DDBJ databases">
        <title>Draft genome sequence of Mezorhizobium retamae strain IRAMC:0171 isolated from Retama raetam nodules.</title>
        <authorList>
            <person name="Bengaied R."/>
            <person name="Sbissi I."/>
            <person name="Huber K."/>
            <person name="Ghodbane F."/>
            <person name="Nouioui I."/>
            <person name="Tarhouni M."/>
            <person name="Gtari M."/>
        </authorList>
    </citation>
    <scope>NUCLEOTIDE SEQUENCE [LARGE SCALE GENOMIC DNA]</scope>
    <source>
        <strain evidence="5 6">IRAMC:0171</strain>
    </source>
</reference>
<dbReference type="Gene3D" id="3.40.50.2300">
    <property type="match status" value="2"/>
</dbReference>
<dbReference type="Proteomes" id="UP001201701">
    <property type="component" value="Unassembled WGS sequence"/>
</dbReference>
<dbReference type="InterPro" id="IPR001761">
    <property type="entry name" value="Peripla_BP/Lac1_sug-bd_dom"/>
</dbReference>
<feature type="domain" description="HTH lacI-type" evidence="4">
    <location>
        <begin position="2"/>
        <end position="56"/>
    </location>
</feature>
<dbReference type="PANTHER" id="PTHR30146:SF109">
    <property type="entry name" value="HTH-TYPE TRANSCRIPTIONAL REGULATOR GALS"/>
    <property type="match status" value="1"/>
</dbReference>
<evidence type="ECO:0000313" key="6">
    <source>
        <dbReference type="Proteomes" id="UP001201701"/>
    </source>
</evidence>
<dbReference type="CDD" id="cd01392">
    <property type="entry name" value="HTH_LacI"/>
    <property type="match status" value="1"/>
</dbReference>
<evidence type="ECO:0000259" key="4">
    <source>
        <dbReference type="PROSITE" id="PS50932"/>
    </source>
</evidence>
<keyword evidence="3" id="KW-0804">Transcription</keyword>
<dbReference type="InterPro" id="IPR000843">
    <property type="entry name" value="HTH_LacI"/>
</dbReference>
<dbReference type="CDD" id="cd20010">
    <property type="entry name" value="PBP1_AglR-like"/>
    <property type="match status" value="1"/>
</dbReference>
<dbReference type="Pfam" id="PF00532">
    <property type="entry name" value="Peripla_BP_1"/>
    <property type="match status" value="1"/>
</dbReference>
<dbReference type="Gene3D" id="1.10.260.40">
    <property type="entry name" value="lambda repressor-like DNA-binding domains"/>
    <property type="match status" value="1"/>
</dbReference>
<dbReference type="RefSeq" id="WP_239370668.1">
    <property type="nucleotide sequence ID" value="NZ_JAKREW010000075.1"/>
</dbReference>
<dbReference type="GO" id="GO:0003677">
    <property type="term" value="F:DNA binding"/>
    <property type="evidence" value="ECO:0007669"/>
    <property type="project" value="UniProtKB-KW"/>
</dbReference>
<dbReference type="EMBL" id="JAKREW010000075">
    <property type="protein sequence ID" value="MCG7509173.1"/>
    <property type="molecule type" value="Genomic_DNA"/>
</dbReference>
<dbReference type="SUPFAM" id="SSF47413">
    <property type="entry name" value="lambda repressor-like DNA-binding domains"/>
    <property type="match status" value="1"/>
</dbReference>
<proteinExistence type="predicted"/>